<dbReference type="EMBL" id="AP024749">
    <property type="protein sequence ID" value="BCY27502.1"/>
    <property type="molecule type" value="Genomic_DNA"/>
</dbReference>
<feature type="chain" id="PRO_5045823897" evidence="1">
    <location>
        <begin position="21"/>
        <end position="424"/>
    </location>
</feature>
<organism evidence="2 3">
    <name type="scientific">Flavobacterium okayamense</name>
    <dbReference type="NCBI Taxonomy" id="2830782"/>
    <lineage>
        <taxon>Bacteria</taxon>
        <taxon>Pseudomonadati</taxon>
        <taxon>Bacteroidota</taxon>
        <taxon>Flavobacteriia</taxon>
        <taxon>Flavobacteriales</taxon>
        <taxon>Flavobacteriaceae</taxon>
        <taxon>Flavobacterium</taxon>
    </lineage>
</organism>
<proteinExistence type="predicted"/>
<feature type="signal peptide" evidence="1">
    <location>
        <begin position="1"/>
        <end position="20"/>
    </location>
</feature>
<protein>
    <submittedName>
        <fullName evidence="2">Membrane protein</fullName>
    </submittedName>
</protein>
<evidence type="ECO:0000313" key="2">
    <source>
        <dbReference type="EMBL" id="BCY27502.1"/>
    </source>
</evidence>
<name>A0ABN6HSY6_9FLAO</name>
<reference evidence="2 3" key="1">
    <citation type="submission" date="2021-06" db="EMBL/GenBank/DDBJ databases">
        <title>Whole genome sequences of Flavobacterium sp. KK2020170 and assembly.</title>
        <authorList>
            <person name="Kitahara K."/>
            <person name="Miyoshi S."/>
            <person name="Uesaka K."/>
        </authorList>
    </citation>
    <scope>NUCLEOTIDE SEQUENCE [LARGE SCALE GENOMIC DNA]</scope>
    <source>
        <strain evidence="2 3">KK2020170</strain>
    </source>
</reference>
<accession>A0ABN6HSY6</accession>
<dbReference type="RefSeq" id="WP_221259119.1">
    <property type="nucleotide sequence ID" value="NZ_AP024749.1"/>
</dbReference>
<gene>
    <name evidence="2" type="ORF">KK2020170_03700</name>
</gene>
<keyword evidence="3" id="KW-1185">Reference proteome</keyword>
<keyword evidence="1" id="KW-0732">Signal</keyword>
<evidence type="ECO:0000256" key="1">
    <source>
        <dbReference type="SAM" id="SignalP"/>
    </source>
</evidence>
<sequence>MLKKLIFCFGILLTSFVGYSQENTASPYSYYGLGEIKFKGTQEARAMGGLAITGDSLSVNLNNPASYSNLLITTFSVGGTSTFNNLKTTEQEEKARRTSLDYIAVGIPMGKLGASFGLMPYSVTGYQIQNTVFNENDPSTTDDDETRYIEKEGSGSINRVFLGFSYKINKNFSFGLNLEYNFGKSGDEIRESIEGVQLTTRERNEYTINGVTTNFGLLYSGKLDEKRKFFSSLTFSPESKLNSKNYRNIATVSYSLGGTEFVSDFNEYNLPDSKLVVPSKLALGFGIGQTNKWMIGTEVSFIGSKKMINRFGDNGSSSFENGQKVSLGGYYIPKYDSFSSYFSRVVYRAGFRYEKTGLIINNESINDYGMNFGLGLPVGLSKIDLSFEFGKRGTTSNGLIQENYFNVGVGLSLGDKWFKKTLID</sequence>
<dbReference type="Gene3D" id="2.40.160.60">
    <property type="entry name" value="Outer membrane protein transport protein (OMPP1/FadL/TodX)"/>
    <property type="match status" value="1"/>
</dbReference>
<evidence type="ECO:0000313" key="3">
    <source>
        <dbReference type="Proteomes" id="UP000825258"/>
    </source>
</evidence>
<dbReference type="Proteomes" id="UP000825258">
    <property type="component" value="Chromosome"/>
</dbReference>
<dbReference type="SUPFAM" id="SSF56935">
    <property type="entry name" value="Porins"/>
    <property type="match status" value="1"/>
</dbReference>